<evidence type="ECO:0000313" key="1">
    <source>
        <dbReference type="EMBL" id="OLP04615.1"/>
    </source>
</evidence>
<proteinExistence type="predicted"/>
<sequence length="109" mass="12131">MTLLDEIYIAQRNAGEDAVIADLECMGLAPLRPSSQRALMSTPPTATLDWSLRVECPKCKHENDLADGVHDTENTIARHIFSNDWDKLAGWGVTCQHCAHEFTLGCVEY</sequence>
<keyword evidence="2" id="KW-1185">Reference proteome</keyword>
<protein>
    <submittedName>
        <fullName evidence="1">Uncharacterized protein</fullName>
    </submittedName>
</protein>
<name>A0A1Q8Y9B4_9BURK</name>
<gene>
    <name evidence="1" type="ORF">BLL52_4287</name>
</gene>
<reference evidence="1 2" key="1">
    <citation type="submission" date="2017-01" db="EMBL/GenBank/DDBJ databases">
        <title>Genome sequence of Rhodoferax antarcticus ANT.BR, a psychrophilic purple nonsulfur bacterium from an Antarctic microbial mat.</title>
        <authorList>
            <person name="Baker J."/>
            <person name="Riester C."/>
            <person name="Skinner B."/>
            <person name="Newell A."/>
            <person name="Swingley W."/>
            <person name="Madigan M."/>
            <person name="Jung D."/>
            <person name="Asao M."/>
            <person name="Chen M."/>
            <person name="Loughlin P."/>
            <person name="Pan H."/>
            <person name="Lin S."/>
            <person name="Li N."/>
            <person name="Shaw J."/>
            <person name="Prado M."/>
            <person name="Sherman C."/>
            <person name="Li X."/>
            <person name="Tang J."/>
            <person name="Blankenship R."/>
            <person name="Zhao T."/>
            <person name="Touchman J."/>
            <person name="Sattley M."/>
        </authorList>
    </citation>
    <scope>NUCLEOTIDE SEQUENCE [LARGE SCALE GENOMIC DNA]</scope>
    <source>
        <strain evidence="1 2">ANT.BR</strain>
    </source>
</reference>
<dbReference type="RefSeq" id="WP_075588313.1">
    <property type="nucleotide sequence ID" value="NZ_MSYM01000020.1"/>
</dbReference>
<dbReference type="EMBL" id="MSYM01000020">
    <property type="protein sequence ID" value="OLP04615.1"/>
    <property type="molecule type" value="Genomic_DNA"/>
</dbReference>
<dbReference type="AlphaFoldDB" id="A0A1Q8Y9B4"/>
<evidence type="ECO:0000313" key="2">
    <source>
        <dbReference type="Proteomes" id="UP000185911"/>
    </source>
</evidence>
<comment type="caution">
    <text evidence="1">The sequence shown here is derived from an EMBL/GenBank/DDBJ whole genome shotgun (WGS) entry which is preliminary data.</text>
</comment>
<dbReference type="Proteomes" id="UP000185911">
    <property type="component" value="Unassembled WGS sequence"/>
</dbReference>
<accession>A0A1Q8Y9B4</accession>
<organism evidence="1 2">
    <name type="scientific">Rhodoferax antarcticus ANT.BR</name>
    <dbReference type="NCBI Taxonomy" id="1111071"/>
    <lineage>
        <taxon>Bacteria</taxon>
        <taxon>Pseudomonadati</taxon>
        <taxon>Pseudomonadota</taxon>
        <taxon>Betaproteobacteria</taxon>
        <taxon>Burkholderiales</taxon>
        <taxon>Comamonadaceae</taxon>
        <taxon>Rhodoferax</taxon>
    </lineage>
</organism>